<protein>
    <submittedName>
        <fullName evidence="2">Uncharacterized protein</fullName>
    </submittedName>
</protein>
<gene>
    <name evidence="2" type="ORF">HD556DRAFT_1404057</name>
</gene>
<feature type="compositionally biased region" description="Acidic residues" evidence="1">
    <location>
        <begin position="105"/>
        <end position="114"/>
    </location>
</feature>
<organism evidence="2 3">
    <name type="scientific">Suillus plorans</name>
    <dbReference type="NCBI Taxonomy" id="116603"/>
    <lineage>
        <taxon>Eukaryota</taxon>
        <taxon>Fungi</taxon>
        <taxon>Dikarya</taxon>
        <taxon>Basidiomycota</taxon>
        <taxon>Agaricomycotina</taxon>
        <taxon>Agaricomycetes</taxon>
        <taxon>Agaricomycetidae</taxon>
        <taxon>Boletales</taxon>
        <taxon>Suillineae</taxon>
        <taxon>Suillaceae</taxon>
        <taxon>Suillus</taxon>
    </lineage>
</organism>
<dbReference type="GeneID" id="64597675"/>
<feature type="region of interest" description="Disordered" evidence="1">
    <location>
        <begin position="66"/>
        <end position="114"/>
    </location>
</feature>
<evidence type="ECO:0000313" key="3">
    <source>
        <dbReference type="Proteomes" id="UP000719766"/>
    </source>
</evidence>
<name>A0A9P7DCZ8_9AGAM</name>
<feature type="region of interest" description="Disordered" evidence="1">
    <location>
        <begin position="1"/>
        <end position="25"/>
    </location>
</feature>
<dbReference type="AlphaFoldDB" id="A0A9P7DCZ8"/>
<keyword evidence="3" id="KW-1185">Reference proteome</keyword>
<feature type="region of interest" description="Disordered" evidence="1">
    <location>
        <begin position="517"/>
        <end position="539"/>
    </location>
</feature>
<sequence length="539" mass="59880">MPRTLIARVAPPLSSIEDEENEDEVLPAPKQSLLEFANSPHATSTGKRRAATLAINRTNDHCISSTCNSIDKPQESSQYWAGDDGEDEVLESDEDDRDRDRDRDEEYIEDEKYDEAVENPPDIHLAPSILAVGDPPRRLTRSAAKLQQLLQATTLPAAASREKSHVPCERPTKRVRMDSPSKRSVRKGQSIRALMERYRLCEPRKVRFKCKPCRVAQRTKPCLTVVRGATLLDCCARCVIDHSKCNWSHGERTKNLVYRMNPCSFYEPPDTNASSQGPATSSDSAPPAFSHSGSGYIPPTSGPRRPLPGPKLTRAKQANDLHPPAPPFSRPHFGNSPSPFPISPSPIATTETRESSEAGSAAQFFDEVTEMPPAHSYMDAEAQVPSPHPEDDVLYRTYANHDFASLGLPPELASVNLRAIEDALSPMLTPPAFSKRIFLNTSGDLPAIATLPRLPSTIAVRLSEVQLMDRSRQYFNRLLINWANLSTVATDLRTTAHNFEAVRRRWYELQVAKVQNRGSGEGVTKPGVEERNTRVRNHS</sequence>
<dbReference type="OrthoDB" id="10370914at2759"/>
<dbReference type="RefSeq" id="XP_041155597.1">
    <property type="nucleotide sequence ID" value="XM_041303911.1"/>
</dbReference>
<feature type="region of interest" description="Disordered" evidence="1">
    <location>
        <begin position="155"/>
        <end position="187"/>
    </location>
</feature>
<feature type="region of interest" description="Disordered" evidence="1">
    <location>
        <begin position="269"/>
        <end position="360"/>
    </location>
</feature>
<evidence type="ECO:0000313" key="2">
    <source>
        <dbReference type="EMBL" id="KAG1788344.1"/>
    </source>
</evidence>
<evidence type="ECO:0000256" key="1">
    <source>
        <dbReference type="SAM" id="MobiDB-lite"/>
    </source>
</evidence>
<feature type="compositionally biased region" description="Acidic residues" evidence="1">
    <location>
        <begin position="16"/>
        <end position="25"/>
    </location>
</feature>
<proteinExistence type="predicted"/>
<accession>A0A9P7DCZ8</accession>
<reference evidence="2" key="1">
    <citation type="journal article" date="2020" name="New Phytol.">
        <title>Comparative genomics reveals dynamic genome evolution in host specialist ectomycorrhizal fungi.</title>
        <authorList>
            <person name="Lofgren L.A."/>
            <person name="Nguyen N.H."/>
            <person name="Vilgalys R."/>
            <person name="Ruytinx J."/>
            <person name="Liao H.L."/>
            <person name="Branco S."/>
            <person name="Kuo A."/>
            <person name="LaButti K."/>
            <person name="Lipzen A."/>
            <person name="Andreopoulos W."/>
            <person name="Pangilinan J."/>
            <person name="Riley R."/>
            <person name="Hundley H."/>
            <person name="Na H."/>
            <person name="Barry K."/>
            <person name="Grigoriev I.V."/>
            <person name="Stajich J.E."/>
            <person name="Kennedy P.G."/>
        </authorList>
    </citation>
    <scope>NUCLEOTIDE SEQUENCE</scope>
    <source>
        <strain evidence="2">S12</strain>
    </source>
</reference>
<feature type="compositionally biased region" description="Polar residues" evidence="1">
    <location>
        <begin position="271"/>
        <end position="284"/>
    </location>
</feature>
<feature type="compositionally biased region" description="Acidic residues" evidence="1">
    <location>
        <begin position="83"/>
        <end position="97"/>
    </location>
</feature>
<dbReference type="EMBL" id="JABBWE010000069">
    <property type="protein sequence ID" value="KAG1788344.1"/>
    <property type="molecule type" value="Genomic_DNA"/>
</dbReference>
<feature type="compositionally biased region" description="Polar residues" evidence="1">
    <location>
        <begin position="66"/>
        <end position="79"/>
    </location>
</feature>
<feature type="compositionally biased region" description="Basic and acidic residues" evidence="1">
    <location>
        <begin position="160"/>
        <end position="181"/>
    </location>
</feature>
<comment type="caution">
    <text evidence="2">The sequence shown here is derived from an EMBL/GenBank/DDBJ whole genome shotgun (WGS) entry which is preliminary data.</text>
</comment>
<dbReference type="Proteomes" id="UP000719766">
    <property type="component" value="Unassembled WGS sequence"/>
</dbReference>